<keyword evidence="2" id="KW-1185">Reference proteome</keyword>
<dbReference type="EMBL" id="JBHMEI010000006">
    <property type="protein sequence ID" value="MFB9202192.1"/>
    <property type="molecule type" value="Genomic_DNA"/>
</dbReference>
<name>A0ABV5ID04_9ACTN</name>
<reference evidence="1 2" key="1">
    <citation type="submission" date="2024-09" db="EMBL/GenBank/DDBJ databases">
        <authorList>
            <person name="Sun Q."/>
            <person name="Mori K."/>
        </authorList>
    </citation>
    <scope>NUCLEOTIDE SEQUENCE [LARGE SCALE GENOMIC DNA]</scope>
    <source>
        <strain evidence="1 2">CCM 3426</strain>
    </source>
</reference>
<protein>
    <submittedName>
        <fullName evidence="1">Uncharacterized protein</fullName>
    </submittedName>
</protein>
<evidence type="ECO:0000313" key="2">
    <source>
        <dbReference type="Proteomes" id="UP001589647"/>
    </source>
</evidence>
<dbReference type="InterPro" id="IPR011009">
    <property type="entry name" value="Kinase-like_dom_sf"/>
</dbReference>
<evidence type="ECO:0000313" key="1">
    <source>
        <dbReference type="EMBL" id="MFB9202192.1"/>
    </source>
</evidence>
<dbReference type="RefSeq" id="WP_125644031.1">
    <property type="nucleotide sequence ID" value="NZ_BMRC01000004.1"/>
</dbReference>
<dbReference type="SUPFAM" id="SSF56112">
    <property type="entry name" value="Protein kinase-like (PK-like)"/>
    <property type="match status" value="1"/>
</dbReference>
<comment type="caution">
    <text evidence="1">The sequence shown here is derived from an EMBL/GenBank/DDBJ whole genome shotgun (WGS) entry which is preliminary data.</text>
</comment>
<organism evidence="1 2">
    <name type="scientific">Nonomuraea spiralis</name>
    <dbReference type="NCBI Taxonomy" id="46182"/>
    <lineage>
        <taxon>Bacteria</taxon>
        <taxon>Bacillati</taxon>
        <taxon>Actinomycetota</taxon>
        <taxon>Actinomycetes</taxon>
        <taxon>Streptosporangiales</taxon>
        <taxon>Streptosporangiaceae</taxon>
        <taxon>Nonomuraea</taxon>
    </lineage>
</organism>
<gene>
    <name evidence="1" type="ORF">ACFFV7_13420</name>
</gene>
<dbReference type="Gene3D" id="1.10.510.10">
    <property type="entry name" value="Transferase(Phosphotransferase) domain 1"/>
    <property type="match status" value="1"/>
</dbReference>
<accession>A0ABV5ID04</accession>
<sequence>MGDQHKGETLTEFVRAGGPLSGAALHRLALGSAAAMARMHAHGVTGLRLTPDNVALGTRGQVLVGVQGSPGRGGPAGDVRDWAELVRYASGPGTLPHPLRGVVERCRRPEPAARPSAAHVVRVLLDHTMATAVASVDDLLRK</sequence>
<dbReference type="Proteomes" id="UP001589647">
    <property type="component" value="Unassembled WGS sequence"/>
</dbReference>
<proteinExistence type="predicted"/>